<evidence type="ECO:0000313" key="4">
    <source>
        <dbReference type="EMBL" id="MDP5182778.1"/>
    </source>
</evidence>
<keyword evidence="2" id="KW-0732">Signal</keyword>
<reference evidence="5" key="1">
    <citation type="submission" date="2023-05" db="EMBL/GenBank/DDBJ databases">
        <title>Draft genome of Pseudofrankia sp. BMG5.37.</title>
        <authorList>
            <person name="Gtari M."/>
            <person name="Ghodhbane F."/>
            <person name="Sbissi I."/>
        </authorList>
    </citation>
    <scope>NUCLEOTIDE SEQUENCE [LARGE SCALE GENOMIC DNA]</scope>
    <source>
        <strain evidence="5">BMG 814</strain>
    </source>
</reference>
<evidence type="ECO:0000256" key="2">
    <source>
        <dbReference type="SAM" id="SignalP"/>
    </source>
</evidence>
<dbReference type="Pfam" id="PF05901">
    <property type="entry name" value="Excalibur"/>
    <property type="match status" value="1"/>
</dbReference>
<feature type="compositionally biased region" description="Basic and acidic residues" evidence="1">
    <location>
        <begin position="278"/>
        <end position="288"/>
    </location>
</feature>
<comment type="caution">
    <text evidence="4">The sequence shown here is derived from an EMBL/GenBank/DDBJ whole genome shotgun (WGS) entry which is preliminary data.</text>
</comment>
<dbReference type="InterPro" id="IPR011089">
    <property type="entry name" value="GmrSD_C"/>
</dbReference>
<dbReference type="RefSeq" id="WP_305999446.1">
    <property type="nucleotide sequence ID" value="NZ_JASNFN010000009.1"/>
</dbReference>
<dbReference type="PANTHER" id="PTHR24094">
    <property type="entry name" value="SECRETED PROTEIN"/>
    <property type="match status" value="1"/>
</dbReference>
<name>A0ABT9IB23_9ACTN</name>
<dbReference type="Proteomes" id="UP001233673">
    <property type="component" value="Unassembled WGS sequence"/>
</dbReference>
<dbReference type="EMBL" id="JASNFN010000009">
    <property type="protein sequence ID" value="MDP5182778.1"/>
    <property type="molecule type" value="Genomic_DNA"/>
</dbReference>
<organism evidence="4 5">
    <name type="scientific">Blastococcus carthaginiensis</name>
    <dbReference type="NCBI Taxonomy" id="3050034"/>
    <lineage>
        <taxon>Bacteria</taxon>
        <taxon>Bacillati</taxon>
        <taxon>Actinomycetota</taxon>
        <taxon>Actinomycetes</taxon>
        <taxon>Geodermatophilales</taxon>
        <taxon>Geodermatophilaceae</taxon>
        <taxon>Blastococcus</taxon>
    </lineage>
</organism>
<dbReference type="InterPro" id="IPR008613">
    <property type="entry name" value="Excalibur_Ca-bd_domain"/>
</dbReference>
<evidence type="ECO:0000259" key="3">
    <source>
        <dbReference type="SMART" id="SM00894"/>
    </source>
</evidence>
<feature type="signal peptide" evidence="2">
    <location>
        <begin position="1"/>
        <end position="29"/>
    </location>
</feature>
<dbReference type="PANTHER" id="PTHR24094:SF15">
    <property type="entry name" value="AMP-DEPENDENT SYNTHETASE_LIGASE DOMAIN-CONTAINING PROTEIN-RELATED"/>
    <property type="match status" value="1"/>
</dbReference>
<sequence>MHVRPGFRPRRLAAALVGLGLLAALPACEAVDVAESGDRTGATSEGPAPVAGSALAALDALEVKGRAPRTGYDRDEFGDGWVDTDRNGCDTRNDVLARDLTGETFEPGTRDCVVRTGTLADPYSGSTIAFRRGQDTSDDVQVDHVVALSDAWQKGAQAWDGERRVRFANDPLNLLAVDGPLNMQKGDGDAATWLPPANGYRCAYVARQVAVKAGYGLWVTQAERDAMAGVLARCPDEPLPAGASLPAVGSAPDGAAAPASYADCAAVRAAGAAPIHRGEPGFSERFDGDGDGVGCES</sequence>
<proteinExistence type="predicted"/>
<evidence type="ECO:0000313" key="5">
    <source>
        <dbReference type="Proteomes" id="UP001233673"/>
    </source>
</evidence>
<accession>A0ABT9IB23</accession>
<feature type="domain" description="Excalibur calcium-binding" evidence="3">
    <location>
        <begin position="260"/>
        <end position="296"/>
    </location>
</feature>
<feature type="region of interest" description="Disordered" evidence="1">
    <location>
        <begin position="278"/>
        <end position="297"/>
    </location>
</feature>
<gene>
    <name evidence="4" type="ORF">QOZ88_09010</name>
</gene>
<dbReference type="Pfam" id="PF07510">
    <property type="entry name" value="GmrSD_C"/>
    <property type="match status" value="1"/>
</dbReference>
<keyword evidence="5" id="KW-1185">Reference proteome</keyword>
<feature type="chain" id="PRO_5046156339" evidence="2">
    <location>
        <begin position="30"/>
        <end position="297"/>
    </location>
</feature>
<protein>
    <submittedName>
        <fullName evidence="4">DUF1524 domain-containing protein</fullName>
    </submittedName>
</protein>
<evidence type="ECO:0000256" key="1">
    <source>
        <dbReference type="SAM" id="MobiDB-lite"/>
    </source>
</evidence>
<dbReference type="SMART" id="SM00894">
    <property type="entry name" value="Excalibur"/>
    <property type="match status" value="1"/>
</dbReference>